<feature type="chain" id="PRO_5012971951" evidence="2">
    <location>
        <begin position="16"/>
        <end position="249"/>
    </location>
</feature>
<protein>
    <submittedName>
        <fullName evidence="3">Uncharacterized protein</fullName>
    </submittedName>
</protein>
<evidence type="ECO:0000256" key="2">
    <source>
        <dbReference type="SAM" id="SignalP"/>
    </source>
</evidence>
<evidence type="ECO:0000313" key="4">
    <source>
        <dbReference type="Proteomes" id="UP000000763"/>
    </source>
</evidence>
<evidence type="ECO:0000256" key="1">
    <source>
        <dbReference type="SAM" id="MobiDB-lite"/>
    </source>
</evidence>
<dbReference type="EMBL" id="AC113338">
    <property type="protein sequence ID" value="AAM08662.1"/>
    <property type="molecule type" value="Genomic_DNA"/>
</dbReference>
<feature type="signal peptide" evidence="2">
    <location>
        <begin position="1"/>
        <end position="15"/>
    </location>
</feature>
<gene>
    <name evidence="3" type="primary">OSJNBa0091J06.18</name>
</gene>
<accession>Q8S5G5</accession>
<keyword evidence="2" id="KW-0732">Signal</keyword>
<dbReference type="AlphaFoldDB" id="Q8S5G5"/>
<proteinExistence type="predicted"/>
<reference evidence="4" key="2">
    <citation type="journal article" date="2008" name="Nucleic Acids Res.">
        <title>The rice annotation project database (RAP-DB): 2008 update.</title>
        <authorList>
            <consortium name="The rice annotation project (RAP)"/>
        </authorList>
    </citation>
    <scope>GENOME REANNOTATION</scope>
    <source>
        <strain evidence="4">cv. Nipponbare</strain>
    </source>
</reference>
<organism evidence="3 4">
    <name type="scientific">Oryza sativa subsp. japonica</name>
    <name type="common">Rice</name>
    <dbReference type="NCBI Taxonomy" id="39947"/>
    <lineage>
        <taxon>Eukaryota</taxon>
        <taxon>Viridiplantae</taxon>
        <taxon>Streptophyta</taxon>
        <taxon>Embryophyta</taxon>
        <taxon>Tracheophyta</taxon>
        <taxon>Spermatophyta</taxon>
        <taxon>Magnoliopsida</taxon>
        <taxon>Liliopsida</taxon>
        <taxon>Poales</taxon>
        <taxon>Poaceae</taxon>
        <taxon>BOP clade</taxon>
        <taxon>Oryzoideae</taxon>
        <taxon>Oryzeae</taxon>
        <taxon>Oryzinae</taxon>
        <taxon>Oryza</taxon>
        <taxon>Oryza sativa</taxon>
    </lineage>
</organism>
<reference evidence="4" key="1">
    <citation type="journal article" date="2005" name="Nature">
        <title>The map-based sequence of the rice genome.</title>
        <authorList>
            <consortium name="International rice genome sequencing project (IRGSP)"/>
            <person name="Matsumoto T."/>
            <person name="Wu J."/>
            <person name="Kanamori H."/>
            <person name="Katayose Y."/>
            <person name="Fujisawa M."/>
            <person name="Namiki N."/>
            <person name="Mizuno H."/>
            <person name="Yamamoto K."/>
            <person name="Antonio B.A."/>
            <person name="Baba T."/>
            <person name="Sakata K."/>
            <person name="Nagamura Y."/>
            <person name="Aoki H."/>
            <person name="Arikawa K."/>
            <person name="Arita K."/>
            <person name="Bito T."/>
            <person name="Chiden Y."/>
            <person name="Fujitsuka N."/>
            <person name="Fukunaka R."/>
            <person name="Hamada M."/>
            <person name="Harada C."/>
            <person name="Hayashi A."/>
            <person name="Hijishita S."/>
            <person name="Honda M."/>
            <person name="Hosokawa S."/>
            <person name="Ichikawa Y."/>
            <person name="Idonuma A."/>
            <person name="Iijima M."/>
            <person name="Ikeda M."/>
            <person name="Ikeno M."/>
            <person name="Ito K."/>
            <person name="Ito S."/>
            <person name="Ito T."/>
            <person name="Ito Y."/>
            <person name="Ito Y."/>
            <person name="Iwabuchi A."/>
            <person name="Kamiya K."/>
            <person name="Karasawa W."/>
            <person name="Kurita K."/>
            <person name="Katagiri S."/>
            <person name="Kikuta A."/>
            <person name="Kobayashi H."/>
            <person name="Kobayashi N."/>
            <person name="Machita K."/>
            <person name="Maehara T."/>
            <person name="Masukawa M."/>
            <person name="Mizubayashi T."/>
            <person name="Mukai Y."/>
            <person name="Nagasaki H."/>
            <person name="Nagata Y."/>
            <person name="Naito S."/>
            <person name="Nakashima M."/>
            <person name="Nakama Y."/>
            <person name="Nakamichi Y."/>
            <person name="Nakamura M."/>
            <person name="Meguro A."/>
            <person name="Negishi M."/>
            <person name="Ohta I."/>
            <person name="Ohta T."/>
            <person name="Okamoto M."/>
            <person name="Ono N."/>
            <person name="Saji S."/>
            <person name="Sakaguchi M."/>
            <person name="Sakai K."/>
            <person name="Shibata M."/>
            <person name="Shimokawa T."/>
            <person name="Song J."/>
            <person name="Takazaki Y."/>
            <person name="Terasawa K."/>
            <person name="Tsugane M."/>
            <person name="Tsuji K."/>
            <person name="Ueda S."/>
            <person name="Waki K."/>
            <person name="Yamagata H."/>
            <person name="Yamamoto M."/>
            <person name="Yamamoto S."/>
            <person name="Yamane H."/>
            <person name="Yoshiki S."/>
            <person name="Yoshihara R."/>
            <person name="Yukawa K."/>
            <person name="Zhong H."/>
            <person name="Yano M."/>
            <person name="Yuan Q."/>
            <person name="Ouyang S."/>
            <person name="Liu J."/>
            <person name="Jones K.M."/>
            <person name="Gansberger K."/>
            <person name="Moffat K."/>
            <person name="Hill J."/>
            <person name="Bera J."/>
            <person name="Fadrosh D."/>
            <person name="Jin S."/>
            <person name="Johri S."/>
            <person name="Kim M."/>
            <person name="Overton L."/>
            <person name="Reardon M."/>
            <person name="Tsitrin T."/>
            <person name="Vuong H."/>
            <person name="Weaver B."/>
            <person name="Ciecko A."/>
            <person name="Tallon L."/>
            <person name="Jackson J."/>
            <person name="Pai G."/>
            <person name="Aken S.V."/>
            <person name="Utterback T."/>
            <person name="Reidmuller S."/>
            <person name="Feldblyum T."/>
            <person name="Hsiao J."/>
            <person name="Zismann V."/>
            <person name="Iobst S."/>
            <person name="de Vazeille A.R."/>
            <person name="Buell C.R."/>
            <person name="Ying K."/>
            <person name="Li Y."/>
            <person name="Lu T."/>
            <person name="Huang Y."/>
            <person name="Zhao Q."/>
            <person name="Feng Q."/>
            <person name="Zhang L."/>
            <person name="Zhu J."/>
            <person name="Weng Q."/>
            <person name="Mu J."/>
            <person name="Lu Y."/>
            <person name="Fan D."/>
            <person name="Liu Y."/>
            <person name="Guan J."/>
            <person name="Zhang Y."/>
            <person name="Yu S."/>
            <person name="Liu X."/>
            <person name="Zhang Y."/>
            <person name="Hong G."/>
            <person name="Han B."/>
            <person name="Choisne N."/>
            <person name="Demange N."/>
            <person name="Orjeda G."/>
            <person name="Samain S."/>
            <person name="Cattolico L."/>
            <person name="Pelletier E."/>
            <person name="Couloux A."/>
            <person name="Segurens B."/>
            <person name="Wincker P."/>
            <person name="D'Hont A."/>
            <person name="Scarpelli C."/>
            <person name="Weissenbach J."/>
            <person name="Salanoubat M."/>
            <person name="Quetier F."/>
            <person name="Yu Y."/>
            <person name="Kim H.R."/>
            <person name="Rambo T."/>
            <person name="Currie J."/>
            <person name="Collura K."/>
            <person name="Luo M."/>
            <person name="Yang T."/>
            <person name="Ammiraju J.S.S."/>
            <person name="Engler F."/>
            <person name="Soderlund C."/>
            <person name="Wing R.A."/>
            <person name="Palmer L.E."/>
            <person name="de la Bastide M."/>
            <person name="Spiegel L."/>
            <person name="Nascimento L."/>
            <person name="Zutavern T."/>
            <person name="O'Shaughnessy A."/>
            <person name="Dike S."/>
            <person name="Dedhia N."/>
            <person name="Preston R."/>
            <person name="Balija V."/>
            <person name="McCombie W.R."/>
            <person name="Chow T."/>
            <person name="Chen H."/>
            <person name="Chung M."/>
            <person name="Chen C."/>
            <person name="Shaw J."/>
            <person name="Wu H."/>
            <person name="Hsiao K."/>
            <person name="Chao Y."/>
            <person name="Chu M."/>
            <person name="Cheng C."/>
            <person name="Hour A."/>
            <person name="Lee P."/>
            <person name="Lin S."/>
            <person name="Lin Y."/>
            <person name="Liou J."/>
            <person name="Liu S."/>
            <person name="Hsing Y."/>
            <person name="Raghuvanshi S."/>
            <person name="Mohanty A."/>
            <person name="Bharti A.K."/>
            <person name="Gaur A."/>
            <person name="Gupta V."/>
            <person name="Kumar D."/>
            <person name="Ravi V."/>
            <person name="Vij S."/>
            <person name="Kapur A."/>
            <person name="Khurana P."/>
            <person name="Khurana P."/>
            <person name="Khurana J.P."/>
            <person name="Tyagi A.K."/>
            <person name="Gaikwad K."/>
            <person name="Singh A."/>
            <person name="Dalal V."/>
            <person name="Srivastava S."/>
            <person name="Dixit A."/>
            <person name="Pal A.K."/>
            <person name="Ghazi I.A."/>
            <person name="Yadav M."/>
            <person name="Pandit A."/>
            <person name="Bhargava A."/>
            <person name="Sureshbabu K."/>
            <person name="Batra K."/>
            <person name="Sharma T.R."/>
            <person name="Mohapatra T."/>
            <person name="Singh N.K."/>
            <person name="Messing J."/>
            <person name="Nelson A.B."/>
            <person name="Fuks G."/>
            <person name="Kavchok S."/>
            <person name="Keizer G."/>
            <person name="Linton E."/>
            <person name="Llaca V."/>
            <person name="Song R."/>
            <person name="Tanyolac B."/>
            <person name="Young S."/>
            <person name="Ho-Il K."/>
            <person name="Hahn J.H."/>
            <person name="Sangsakoo G."/>
            <person name="Vanavichit A."/>
            <person name="de Mattos Luiz.A.T."/>
            <person name="Zimmer P.D."/>
            <person name="Malone G."/>
            <person name="Dellagostin O."/>
            <person name="de Oliveira A.C."/>
            <person name="Bevan M."/>
            <person name="Bancroft I."/>
            <person name="Minx P."/>
            <person name="Cordum H."/>
            <person name="Wilson R."/>
            <person name="Cheng Z."/>
            <person name="Jin W."/>
            <person name="Jiang J."/>
            <person name="Leong S.A."/>
            <person name="Iwama H."/>
            <person name="Gojobori T."/>
            <person name="Itoh T."/>
            <person name="Niimura Y."/>
            <person name="Fujii Y."/>
            <person name="Habara T."/>
            <person name="Sakai H."/>
            <person name="Sato Y."/>
            <person name="Wilson G."/>
            <person name="Kumar K."/>
            <person name="McCouch S."/>
            <person name="Juretic N."/>
            <person name="Hoen D."/>
            <person name="Wright S."/>
            <person name="Bruskiewich R."/>
            <person name="Bureau T."/>
            <person name="Miyao A."/>
            <person name="Hirochika H."/>
            <person name="Nishikawa T."/>
            <person name="Kadowaki K."/>
            <person name="Sugiura M."/>
            <person name="Burr B."/>
            <person name="Sasaki T."/>
        </authorList>
    </citation>
    <scope>NUCLEOTIDE SEQUENCE [LARGE SCALE GENOMIC DNA]</scope>
    <source>
        <strain evidence="4">cv. Nipponbare</strain>
    </source>
</reference>
<sequence>MTLLPFSSLLPLVKAHPRAMASDMDSGKPPSGVAIDQACPKQCHCHRSGSLHATKVALELIVVWINLILGSNGVVRPHLGSGGNVQAYPSVYGEFTGYCCDFMWSGQTGQGLPVRPAVIERSDRPARGDSMSRKSICGDGPGVGLGIRRPHRRSDRRHCGGQTGGHTAVRPAATGVGSRRSRRYDRSIYIGQTDVHQAVRPAQYLRSDCDPSISRFIHSSISTSLARRTLTVMKRACALWTCGFVAVPF</sequence>
<evidence type="ECO:0000313" key="3">
    <source>
        <dbReference type="EMBL" id="AAM08662.1"/>
    </source>
</evidence>
<name>Q8S5G5_ORYSJ</name>
<dbReference type="Proteomes" id="UP000000763">
    <property type="component" value="Chromosome 10"/>
</dbReference>
<feature type="region of interest" description="Disordered" evidence="1">
    <location>
        <begin position="147"/>
        <end position="177"/>
    </location>
</feature>